<keyword evidence="4 7" id="KW-0378">Hydrolase</keyword>
<dbReference type="InterPro" id="IPR020084">
    <property type="entry name" value="NUDIX_hydrolase_CS"/>
</dbReference>
<protein>
    <submittedName>
        <fullName evidence="9">CoA pyrophosphatase</fullName>
    </submittedName>
</protein>
<comment type="cofactor">
    <cofactor evidence="2">
        <name>Mg(2+)</name>
        <dbReference type="ChEBI" id="CHEBI:18420"/>
    </cofactor>
</comment>
<evidence type="ECO:0000256" key="7">
    <source>
        <dbReference type="RuleBase" id="RU003476"/>
    </source>
</evidence>
<keyword evidence="5" id="KW-0460">Magnesium</keyword>
<evidence type="ECO:0000256" key="3">
    <source>
        <dbReference type="ARBA" id="ARBA00022723"/>
    </source>
</evidence>
<keyword evidence="6" id="KW-0464">Manganese</keyword>
<dbReference type="Pfam" id="PF00293">
    <property type="entry name" value="NUDIX"/>
    <property type="match status" value="1"/>
</dbReference>
<dbReference type="SUPFAM" id="SSF55811">
    <property type="entry name" value="Nudix"/>
    <property type="match status" value="1"/>
</dbReference>
<dbReference type="PROSITE" id="PS00893">
    <property type="entry name" value="NUDIX_BOX"/>
    <property type="match status" value="1"/>
</dbReference>
<dbReference type="Proteomes" id="UP001501166">
    <property type="component" value="Unassembled WGS sequence"/>
</dbReference>
<gene>
    <name evidence="9" type="ORF">GCM10008932_08340</name>
</gene>
<proteinExistence type="inferred from homology"/>
<keyword evidence="3" id="KW-0479">Metal-binding</keyword>
<dbReference type="PROSITE" id="PS51462">
    <property type="entry name" value="NUDIX"/>
    <property type="match status" value="1"/>
</dbReference>
<evidence type="ECO:0000256" key="1">
    <source>
        <dbReference type="ARBA" id="ARBA00001936"/>
    </source>
</evidence>
<comment type="cofactor">
    <cofactor evidence="1">
        <name>Mn(2+)</name>
        <dbReference type="ChEBI" id="CHEBI:29035"/>
    </cofactor>
</comment>
<evidence type="ECO:0000256" key="2">
    <source>
        <dbReference type="ARBA" id="ARBA00001946"/>
    </source>
</evidence>
<dbReference type="InterPro" id="IPR045121">
    <property type="entry name" value="CoAse"/>
</dbReference>
<comment type="similarity">
    <text evidence="7">Belongs to the Nudix hydrolase family.</text>
</comment>
<dbReference type="InterPro" id="IPR000086">
    <property type="entry name" value="NUDIX_hydrolase_dom"/>
</dbReference>
<dbReference type="RefSeq" id="WP_343754327.1">
    <property type="nucleotide sequence ID" value="NZ_BAAACW010000053.1"/>
</dbReference>
<evidence type="ECO:0000256" key="5">
    <source>
        <dbReference type="ARBA" id="ARBA00022842"/>
    </source>
</evidence>
<dbReference type="PANTHER" id="PTHR12992:SF11">
    <property type="entry name" value="MITOCHONDRIAL COENZYME A DIPHOSPHATASE NUDT8"/>
    <property type="match status" value="1"/>
</dbReference>
<evidence type="ECO:0000256" key="4">
    <source>
        <dbReference type="ARBA" id="ARBA00022801"/>
    </source>
</evidence>
<reference evidence="9 10" key="1">
    <citation type="journal article" date="2019" name="Int. J. Syst. Evol. Microbiol.">
        <title>The Global Catalogue of Microorganisms (GCM) 10K type strain sequencing project: providing services to taxonomists for standard genome sequencing and annotation.</title>
        <authorList>
            <consortium name="The Broad Institute Genomics Platform"/>
            <consortium name="The Broad Institute Genome Sequencing Center for Infectious Disease"/>
            <person name="Wu L."/>
            <person name="Ma J."/>
        </authorList>
    </citation>
    <scope>NUCLEOTIDE SEQUENCE [LARGE SCALE GENOMIC DNA]</scope>
    <source>
        <strain evidence="9 10">JCM 12662</strain>
    </source>
</reference>
<dbReference type="CDD" id="cd03426">
    <property type="entry name" value="NUDIX_CoAse_Nudt7"/>
    <property type="match status" value="1"/>
</dbReference>
<name>A0ABN0X8K9_9LACT</name>
<evidence type="ECO:0000259" key="8">
    <source>
        <dbReference type="PROSITE" id="PS51462"/>
    </source>
</evidence>
<dbReference type="Gene3D" id="3.90.79.10">
    <property type="entry name" value="Nucleoside Triphosphate Pyrophosphohydrolase"/>
    <property type="match status" value="1"/>
</dbReference>
<comment type="caution">
    <text evidence="9">The sequence shown here is derived from an EMBL/GenBank/DDBJ whole genome shotgun (WGS) entry which is preliminary data.</text>
</comment>
<dbReference type="PRINTS" id="PR00502">
    <property type="entry name" value="NUDIXFAMILY"/>
</dbReference>
<dbReference type="InterPro" id="IPR020476">
    <property type="entry name" value="Nudix_hydrolase"/>
</dbReference>
<evidence type="ECO:0000313" key="10">
    <source>
        <dbReference type="Proteomes" id="UP001501166"/>
    </source>
</evidence>
<sequence>MLEKIKRRIEKHQAQPIGEQRTFAVFLPLVKVDEEWHVLYEVRSNHISQPGETSFPGGAVEEGESFEEAAVRETMEELNVSKESIEVYGEIDFIFNQSHHIRCFVGELKHINPDQLQPNEEVASVFTIPLRYLKENEPEYHTVTLKTEYNHDFPFELISNGKKYKFGKRKHKVPFYRLPNQFLWGFTADFTHRFIEIISEDTNFLEGKNEK</sequence>
<evidence type="ECO:0000256" key="6">
    <source>
        <dbReference type="ARBA" id="ARBA00023211"/>
    </source>
</evidence>
<feature type="domain" description="Nudix hydrolase" evidence="8">
    <location>
        <begin position="20"/>
        <end position="152"/>
    </location>
</feature>
<dbReference type="InterPro" id="IPR015797">
    <property type="entry name" value="NUDIX_hydrolase-like_dom_sf"/>
</dbReference>
<evidence type="ECO:0000313" key="9">
    <source>
        <dbReference type="EMBL" id="GAA0357943.1"/>
    </source>
</evidence>
<organism evidence="9 10">
    <name type="scientific">Alkalibacterium iburiense</name>
    <dbReference type="NCBI Taxonomy" id="290589"/>
    <lineage>
        <taxon>Bacteria</taxon>
        <taxon>Bacillati</taxon>
        <taxon>Bacillota</taxon>
        <taxon>Bacilli</taxon>
        <taxon>Lactobacillales</taxon>
        <taxon>Carnobacteriaceae</taxon>
        <taxon>Alkalibacterium</taxon>
    </lineage>
</organism>
<dbReference type="PANTHER" id="PTHR12992">
    <property type="entry name" value="NUDIX HYDROLASE"/>
    <property type="match status" value="1"/>
</dbReference>
<accession>A0ABN0X8K9</accession>
<keyword evidence="10" id="KW-1185">Reference proteome</keyword>
<dbReference type="EMBL" id="BAAACW010000053">
    <property type="protein sequence ID" value="GAA0357943.1"/>
    <property type="molecule type" value="Genomic_DNA"/>
</dbReference>